<accession>A0A0V1EVZ6</accession>
<organism evidence="2 5">
    <name type="scientific">Trichinella pseudospiralis</name>
    <name type="common">Parasitic roundworm</name>
    <dbReference type="NCBI Taxonomy" id="6337"/>
    <lineage>
        <taxon>Eukaryota</taxon>
        <taxon>Metazoa</taxon>
        <taxon>Ecdysozoa</taxon>
        <taxon>Nematoda</taxon>
        <taxon>Enoplea</taxon>
        <taxon>Dorylaimia</taxon>
        <taxon>Trichinellida</taxon>
        <taxon>Trichinellidae</taxon>
        <taxon>Trichinella</taxon>
    </lineage>
</organism>
<dbReference type="EMBL" id="JYDS01000040">
    <property type="protein sequence ID" value="KRZ29914.1"/>
    <property type="molecule type" value="Genomic_DNA"/>
</dbReference>
<evidence type="ECO:0000313" key="4">
    <source>
        <dbReference type="EMBL" id="KRZ44508.1"/>
    </source>
</evidence>
<reference evidence="5 6" key="1">
    <citation type="submission" date="2015-01" db="EMBL/GenBank/DDBJ databases">
        <title>Evolution of Trichinella species and genotypes.</title>
        <authorList>
            <person name="Korhonen P.K."/>
            <person name="Edoardo P."/>
            <person name="Giuseppe L.R."/>
            <person name="Gasser R.B."/>
        </authorList>
    </citation>
    <scope>NUCLEOTIDE SEQUENCE [LARGE SCALE GENOMIC DNA]</scope>
    <source>
        <strain evidence="2">ISS13</strain>
        <strain evidence="4">ISS176</strain>
        <strain evidence="3">ISS588</strain>
    </source>
</reference>
<evidence type="ECO:0000313" key="3">
    <source>
        <dbReference type="EMBL" id="KRZ29914.1"/>
    </source>
</evidence>
<keyword evidence="6" id="KW-1185">Reference proteome</keyword>
<comment type="caution">
    <text evidence="2">The sequence shown here is derived from an EMBL/GenBank/DDBJ whole genome shotgun (WGS) entry which is preliminary data.</text>
</comment>
<protein>
    <submittedName>
        <fullName evidence="2">Uncharacterized protein</fullName>
    </submittedName>
</protein>
<sequence length="84" mass="9770">MLPTLLLSAARRSDKLRSNSSQRTIRLTRQFNTRDKSQIQYKKRHARLKNGKSSTTRSHVVATITTILIQYTFDGQHLKLRVCE</sequence>
<gene>
    <name evidence="2" type="ORF">T4A_6599</name>
    <name evidence="3" type="ORF">T4B_6940</name>
    <name evidence="4" type="ORF">T4C_1140</name>
</gene>
<dbReference type="EMBL" id="JYDV01000006">
    <property type="protein sequence ID" value="KRZ44508.1"/>
    <property type="molecule type" value="Genomic_DNA"/>
</dbReference>
<evidence type="ECO:0000313" key="2">
    <source>
        <dbReference type="EMBL" id="KRY78086.1"/>
    </source>
</evidence>
<proteinExistence type="predicted"/>
<feature type="compositionally biased region" description="Basic residues" evidence="1">
    <location>
        <begin position="41"/>
        <end position="50"/>
    </location>
</feature>
<evidence type="ECO:0000256" key="1">
    <source>
        <dbReference type="SAM" id="MobiDB-lite"/>
    </source>
</evidence>
<feature type="region of interest" description="Disordered" evidence="1">
    <location>
        <begin position="36"/>
        <end position="55"/>
    </location>
</feature>
<evidence type="ECO:0000313" key="6">
    <source>
        <dbReference type="Proteomes" id="UP000054805"/>
    </source>
</evidence>
<evidence type="ECO:0000313" key="5">
    <source>
        <dbReference type="Proteomes" id="UP000054632"/>
    </source>
</evidence>
<dbReference type="Proteomes" id="UP000054632">
    <property type="component" value="Unassembled WGS sequence"/>
</dbReference>
<dbReference type="AlphaFoldDB" id="A0A0V1EVZ6"/>
<name>A0A0V1EVZ6_TRIPS</name>
<dbReference type="Proteomes" id="UP000054805">
    <property type="component" value="Unassembled WGS sequence"/>
</dbReference>
<dbReference type="Proteomes" id="UP000054826">
    <property type="component" value="Unassembled WGS sequence"/>
</dbReference>
<dbReference type="EMBL" id="JYDR01000005">
    <property type="protein sequence ID" value="KRY78086.1"/>
    <property type="molecule type" value="Genomic_DNA"/>
</dbReference>